<evidence type="ECO:0000313" key="2">
    <source>
        <dbReference type="Proteomes" id="UP000807342"/>
    </source>
</evidence>
<organism evidence="1 2">
    <name type="scientific">Macrolepiota fuliginosa MF-IS2</name>
    <dbReference type="NCBI Taxonomy" id="1400762"/>
    <lineage>
        <taxon>Eukaryota</taxon>
        <taxon>Fungi</taxon>
        <taxon>Dikarya</taxon>
        <taxon>Basidiomycota</taxon>
        <taxon>Agaricomycotina</taxon>
        <taxon>Agaricomycetes</taxon>
        <taxon>Agaricomycetidae</taxon>
        <taxon>Agaricales</taxon>
        <taxon>Agaricineae</taxon>
        <taxon>Agaricaceae</taxon>
        <taxon>Macrolepiota</taxon>
    </lineage>
</organism>
<dbReference type="SUPFAM" id="SSF52047">
    <property type="entry name" value="RNI-like"/>
    <property type="match status" value="1"/>
</dbReference>
<evidence type="ECO:0000313" key="1">
    <source>
        <dbReference type="EMBL" id="KAF9450371.1"/>
    </source>
</evidence>
<keyword evidence="2" id="KW-1185">Reference proteome</keyword>
<dbReference type="Gene3D" id="3.80.10.10">
    <property type="entry name" value="Ribonuclease Inhibitor"/>
    <property type="match status" value="1"/>
</dbReference>
<dbReference type="AlphaFoldDB" id="A0A9P5XIG4"/>
<comment type="caution">
    <text evidence="1">The sequence shown here is derived from an EMBL/GenBank/DDBJ whole genome shotgun (WGS) entry which is preliminary data.</text>
</comment>
<name>A0A9P5XIG4_9AGAR</name>
<dbReference type="OrthoDB" id="2788229at2759"/>
<reference evidence="1" key="1">
    <citation type="submission" date="2020-11" db="EMBL/GenBank/DDBJ databases">
        <authorList>
            <consortium name="DOE Joint Genome Institute"/>
            <person name="Ahrendt S."/>
            <person name="Riley R."/>
            <person name="Andreopoulos W."/>
            <person name="Labutti K."/>
            <person name="Pangilinan J."/>
            <person name="Ruiz-Duenas F.J."/>
            <person name="Barrasa J.M."/>
            <person name="Sanchez-Garcia M."/>
            <person name="Camarero S."/>
            <person name="Miyauchi S."/>
            <person name="Serrano A."/>
            <person name="Linde D."/>
            <person name="Babiker R."/>
            <person name="Drula E."/>
            <person name="Ayuso-Fernandez I."/>
            <person name="Pacheco R."/>
            <person name="Padilla G."/>
            <person name="Ferreira P."/>
            <person name="Barriuso J."/>
            <person name="Kellner H."/>
            <person name="Castanera R."/>
            <person name="Alfaro M."/>
            <person name="Ramirez L."/>
            <person name="Pisabarro A.G."/>
            <person name="Kuo A."/>
            <person name="Tritt A."/>
            <person name="Lipzen A."/>
            <person name="He G."/>
            <person name="Yan M."/>
            <person name="Ng V."/>
            <person name="Cullen D."/>
            <person name="Martin F."/>
            <person name="Rosso M.-N."/>
            <person name="Henrissat B."/>
            <person name="Hibbett D."/>
            <person name="Martinez A.T."/>
            <person name="Grigoriev I.V."/>
        </authorList>
    </citation>
    <scope>NUCLEOTIDE SEQUENCE</scope>
    <source>
        <strain evidence="1">MF-IS2</strain>
    </source>
</reference>
<dbReference type="InterPro" id="IPR032675">
    <property type="entry name" value="LRR_dom_sf"/>
</dbReference>
<dbReference type="Proteomes" id="UP000807342">
    <property type="component" value="Unassembled WGS sequence"/>
</dbReference>
<dbReference type="EMBL" id="MU151106">
    <property type="protein sequence ID" value="KAF9450371.1"/>
    <property type="molecule type" value="Genomic_DNA"/>
</dbReference>
<proteinExistence type="predicted"/>
<sequence>MVESGPPLPLELFDLIIREAWDQTCITTARLCLVSKAFLSEARKCLYEDITISFTVTACVSSPNYARVLKLHNTLTVLNPDLARLVRSLHYTLILSSCRESALFWGRLNTTFRNMDNLKRLTIRFGSIHHVPRMTTLFRGCKFQLEEFCLVRSWTRSTSNDDRSIIEFLSTQHEIRRLAIATPNLDEIPPTLCPRLEIVEGTGSIIRVLLRGRFTITKLVWKPSKQDPDYVLLDKYVAELASVRTLFLGGRYPRPVLRLLTPHLTQLEELVLFGRPPDNVNLMAELEEVPSLQKLRVFSWFSEGDMEDELVAREAQRALVERWFRAMPMLHSASFCVDDTLKSLLWKRGEVEPVVTDRVPQEVRGEA</sequence>
<accession>A0A9P5XIG4</accession>
<protein>
    <submittedName>
        <fullName evidence="1">Uncharacterized protein</fullName>
    </submittedName>
</protein>
<gene>
    <name evidence="1" type="ORF">P691DRAFT_810445</name>
</gene>